<dbReference type="PROSITE" id="PS50820">
    <property type="entry name" value="LCCL"/>
    <property type="match status" value="1"/>
</dbReference>
<dbReference type="Pfam" id="PF03815">
    <property type="entry name" value="LCCL"/>
    <property type="match status" value="1"/>
</dbReference>
<dbReference type="InterPro" id="IPR035914">
    <property type="entry name" value="Sperma_CUB_dom_sf"/>
</dbReference>
<evidence type="ECO:0000256" key="6">
    <source>
        <dbReference type="ARBA" id="ARBA00023157"/>
    </source>
</evidence>
<keyword evidence="10" id="KW-0732">Signal</keyword>
<dbReference type="InterPro" id="IPR036609">
    <property type="entry name" value="LCCL_sf"/>
</dbReference>
<dbReference type="Gene3D" id="2.170.130.20">
    <property type="entry name" value="LCCL-like domain"/>
    <property type="match status" value="1"/>
</dbReference>
<evidence type="ECO:0000313" key="14">
    <source>
        <dbReference type="Ensembl" id="ENSOANP00000040749.1"/>
    </source>
</evidence>
<evidence type="ECO:0000256" key="4">
    <source>
        <dbReference type="ARBA" id="ARBA00022989"/>
    </source>
</evidence>
<evidence type="ECO:0000259" key="12">
    <source>
        <dbReference type="PROSITE" id="PS50022"/>
    </source>
</evidence>
<dbReference type="SMART" id="SM00042">
    <property type="entry name" value="CUB"/>
    <property type="match status" value="1"/>
</dbReference>
<feature type="domain" description="CUB" evidence="11">
    <location>
        <begin position="40"/>
        <end position="149"/>
    </location>
</feature>
<feature type="region of interest" description="Disordered" evidence="8">
    <location>
        <begin position="693"/>
        <end position="770"/>
    </location>
</feature>
<sequence>MGRGAMGRGARPALLPTLPLLLLGLSAPLGLQAETPGDGCGHMVTHQESGTLASKNYPGTCPNHTVCEKTISVPAGKRLILRFGDLDIKAQSCDSDYVLLSSSTARYGLFCSSLPESKEITLDTNEVTVRFESGSLISGRGFLLSYASSDHPDLITCLEKGSHFSQANFSKFCPAGCRDIAGEVSGNVESGYRDTSVLCKAAIHAGVLADELGGQIHVRQLKGISHYEGLRANGVSSREGSLSDRRFLFISDGCSDLLEVDAGRQTTTSSPRPQSGPSGRVIRWFPGQEGRPQLPELARATGNGSDGRGGPGSPGPRKSLKIDLGEKKRITGIWTTGSAQPNSISYVETFVLNFKNNSKWQSYREVMSNKEKVFPGNVNFRDPVRNNLIPPIEARYVRLIPQTWHKGIALEVSLLGCAATPGGPLRGPGRALHPLSPRAPAFSPAGSGDSFGCLGPSGSAGGSDGKEDMPVTELVPSVEMDLGLKFQALVIPLGLCVSLLVAGAVVYATLRRRKLKGSGYGAAAAPQSGCWRRRKHQSAEFTISYEPEKEAPPKLDLVTRAMTGLEYQQPLLMGTGTVTKKGSTFKPMDAEDRLGSGEPGGRAARPPWVGRHEYALPLPSQGPEYATPIVERHRSRGTAFPPEDGYRVPSPATAAHARSLSAGGFSGVGKMDARHGDYAQPVALTPGIGDYDRPTGGSAFPAPVWGTADSSVPQMDPPGDDGYSTPRDCLKTSHLAAETADPRGHPCAHHVREPPPGTRDVERAVPSAHL</sequence>
<evidence type="ECO:0000259" key="13">
    <source>
        <dbReference type="PROSITE" id="PS50820"/>
    </source>
</evidence>
<dbReference type="InterPro" id="IPR004043">
    <property type="entry name" value="LCCL"/>
</dbReference>
<dbReference type="FunCoup" id="A0A6I8NJ72">
    <property type="interactions" value="287"/>
</dbReference>
<evidence type="ECO:0000313" key="15">
    <source>
        <dbReference type="Proteomes" id="UP000002279"/>
    </source>
</evidence>
<dbReference type="SUPFAM" id="SSF69848">
    <property type="entry name" value="LCCL domain"/>
    <property type="match status" value="1"/>
</dbReference>
<feature type="compositionally biased region" description="Low complexity" evidence="8">
    <location>
        <begin position="264"/>
        <end position="280"/>
    </location>
</feature>
<dbReference type="CDD" id="cd00057">
    <property type="entry name" value="FA58C"/>
    <property type="match status" value="1"/>
</dbReference>
<feature type="chain" id="PRO_5026353595" evidence="10">
    <location>
        <begin position="34"/>
        <end position="770"/>
    </location>
</feature>
<reference evidence="14" key="3">
    <citation type="submission" date="2025-09" db="UniProtKB">
        <authorList>
            <consortium name="Ensembl"/>
        </authorList>
    </citation>
    <scope>IDENTIFICATION</scope>
    <source>
        <strain evidence="14">Glennie</strain>
    </source>
</reference>
<gene>
    <name evidence="14" type="primary">DCBLD1</name>
</gene>
<dbReference type="OMA" id="HDGDYQR"/>
<dbReference type="GeneTree" id="ENSGT00940000157334"/>
<evidence type="ECO:0000256" key="5">
    <source>
        <dbReference type="ARBA" id="ARBA00023136"/>
    </source>
</evidence>
<keyword evidence="2" id="KW-0597">Phosphoprotein</keyword>
<dbReference type="Pfam" id="PF00754">
    <property type="entry name" value="F5_F8_type_C"/>
    <property type="match status" value="1"/>
</dbReference>
<dbReference type="InterPro" id="IPR000421">
    <property type="entry name" value="FA58C"/>
</dbReference>
<evidence type="ECO:0000256" key="3">
    <source>
        <dbReference type="ARBA" id="ARBA00022692"/>
    </source>
</evidence>
<reference evidence="14 15" key="1">
    <citation type="journal article" date="2008" name="Nature">
        <title>Genome analysis of the platypus reveals unique signatures of evolution.</title>
        <authorList>
            <person name="Warren W.C."/>
            <person name="Hillier L.W."/>
            <person name="Marshall Graves J.A."/>
            <person name="Birney E."/>
            <person name="Ponting C.P."/>
            <person name="Grutzner F."/>
            <person name="Belov K."/>
            <person name="Miller W."/>
            <person name="Clarke L."/>
            <person name="Chinwalla A.T."/>
            <person name="Yang S.P."/>
            <person name="Heger A."/>
            <person name="Locke D.P."/>
            <person name="Miethke P."/>
            <person name="Waters P.D."/>
            <person name="Veyrunes F."/>
            <person name="Fulton L."/>
            <person name="Fulton B."/>
            <person name="Graves T."/>
            <person name="Wallis J."/>
            <person name="Puente X.S."/>
            <person name="Lopez-Otin C."/>
            <person name="Ordonez G.R."/>
            <person name="Eichler E.E."/>
            <person name="Chen L."/>
            <person name="Cheng Z."/>
            <person name="Deakin J.E."/>
            <person name="Alsop A."/>
            <person name="Thompson K."/>
            <person name="Kirby P."/>
            <person name="Papenfuss A.T."/>
            <person name="Wakefield M.J."/>
            <person name="Olender T."/>
            <person name="Lancet D."/>
            <person name="Huttley G.A."/>
            <person name="Smit A.F."/>
            <person name="Pask A."/>
            <person name="Temple-Smith P."/>
            <person name="Batzer M.A."/>
            <person name="Walker J.A."/>
            <person name="Konkel M.K."/>
            <person name="Harris R.S."/>
            <person name="Whittington C.M."/>
            <person name="Wong E.S."/>
            <person name="Gemmell N.J."/>
            <person name="Buschiazzo E."/>
            <person name="Vargas Jentzsch I.M."/>
            <person name="Merkel A."/>
            <person name="Schmitz J."/>
            <person name="Zemann A."/>
            <person name="Churakov G."/>
            <person name="Kriegs J.O."/>
            <person name="Brosius J."/>
            <person name="Murchison E.P."/>
            <person name="Sachidanandam R."/>
            <person name="Smith C."/>
            <person name="Hannon G.J."/>
            <person name="Tsend-Ayush E."/>
            <person name="McMillan D."/>
            <person name="Attenborough R."/>
            <person name="Rens W."/>
            <person name="Ferguson-Smith M."/>
            <person name="Lefevre C.M."/>
            <person name="Sharp J.A."/>
            <person name="Nicholas K.R."/>
            <person name="Ray D.A."/>
            <person name="Kube M."/>
            <person name="Reinhardt R."/>
            <person name="Pringle T.H."/>
            <person name="Taylor J."/>
            <person name="Jones R.C."/>
            <person name="Nixon B."/>
            <person name="Dacheux J.L."/>
            <person name="Niwa H."/>
            <person name="Sekita Y."/>
            <person name="Huang X."/>
            <person name="Stark A."/>
            <person name="Kheradpour P."/>
            <person name="Kellis M."/>
            <person name="Flicek P."/>
            <person name="Chen Y."/>
            <person name="Webber C."/>
            <person name="Hardison R."/>
            <person name="Nelson J."/>
            <person name="Hallsworth-Pepin K."/>
            <person name="Delehaunty K."/>
            <person name="Markovic C."/>
            <person name="Minx P."/>
            <person name="Feng Y."/>
            <person name="Kremitzki C."/>
            <person name="Mitreva M."/>
            <person name="Glasscock J."/>
            <person name="Wylie T."/>
            <person name="Wohldmann P."/>
            <person name="Thiru P."/>
            <person name="Nhan M.N."/>
            <person name="Pohl C.S."/>
            <person name="Smith S.M."/>
            <person name="Hou S."/>
            <person name="Nefedov M."/>
            <person name="de Jong P.J."/>
            <person name="Renfree M.B."/>
            <person name="Mardis E.R."/>
            <person name="Wilson R.K."/>
        </authorList>
    </citation>
    <scope>NUCLEOTIDE SEQUENCE [LARGE SCALE GENOMIC DNA]</scope>
    <source>
        <strain evidence="14 15">Glennie</strain>
    </source>
</reference>
<dbReference type="Pfam" id="PF00431">
    <property type="entry name" value="CUB"/>
    <property type="match status" value="1"/>
</dbReference>
<dbReference type="PANTHER" id="PTHR46806:SF1">
    <property type="entry name" value="DISCOIDIN, CUB AND LCCL DOMAIN-CONTAINING PROTEIN 1"/>
    <property type="match status" value="1"/>
</dbReference>
<dbReference type="SMART" id="SM00603">
    <property type="entry name" value="LCCL"/>
    <property type="match status" value="1"/>
</dbReference>
<dbReference type="PROSITE" id="PS01180">
    <property type="entry name" value="CUB"/>
    <property type="match status" value="1"/>
</dbReference>
<dbReference type="InterPro" id="IPR008979">
    <property type="entry name" value="Galactose-bd-like_sf"/>
</dbReference>
<proteinExistence type="predicted"/>
<evidence type="ECO:0000256" key="9">
    <source>
        <dbReference type="SAM" id="Phobius"/>
    </source>
</evidence>
<dbReference type="PROSITE" id="PS50022">
    <property type="entry name" value="FA58C_3"/>
    <property type="match status" value="1"/>
</dbReference>
<keyword evidence="5 9" id="KW-0472">Membrane</keyword>
<dbReference type="InParanoid" id="A0A6I8NJ72"/>
<feature type="domain" description="LCCL" evidence="13">
    <location>
        <begin position="151"/>
        <end position="247"/>
    </location>
</feature>
<reference evidence="14" key="2">
    <citation type="submission" date="2025-08" db="UniProtKB">
        <authorList>
            <consortium name="Ensembl"/>
        </authorList>
    </citation>
    <scope>IDENTIFICATION</scope>
    <source>
        <strain evidence="14">Glennie</strain>
    </source>
</reference>
<feature type="domain" description="F5/8 type C" evidence="12">
    <location>
        <begin position="268"/>
        <end position="417"/>
    </location>
</feature>
<evidence type="ECO:0000256" key="8">
    <source>
        <dbReference type="SAM" id="MobiDB-lite"/>
    </source>
</evidence>
<feature type="region of interest" description="Disordered" evidence="8">
    <location>
        <begin position="264"/>
        <end position="322"/>
    </location>
</feature>
<dbReference type="Gene3D" id="2.60.120.290">
    <property type="entry name" value="Spermadhesin, CUB domain"/>
    <property type="match status" value="1"/>
</dbReference>
<keyword evidence="6 7" id="KW-1015">Disulfide bond</keyword>
<dbReference type="AlphaFoldDB" id="A0A6I8NJ72"/>
<comment type="caution">
    <text evidence="7">Lacks conserved residue(s) required for the propagation of feature annotation.</text>
</comment>
<evidence type="ECO:0000259" key="11">
    <source>
        <dbReference type="PROSITE" id="PS01180"/>
    </source>
</evidence>
<dbReference type="CDD" id="cd00041">
    <property type="entry name" value="CUB"/>
    <property type="match status" value="1"/>
</dbReference>
<dbReference type="Bgee" id="ENSOANG00000043449">
    <property type="expression patterns" value="Expressed in fibroblast and 7 other cell types or tissues"/>
</dbReference>
<dbReference type="SMART" id="SM00231">
    <property type="entry name" value="FA58C"/>
    <property type="match status" value="1"/>
</dbReference>
<accession>A0A6I8NJ72</accession>
<dbReference type="GO" id="GO:0005886">
    <property type="term" value="C:plasma membrane"/>
    <property type="evidence" value="ECO:0000318"/>
    <property type="project" value="GO_Central"/>
</dbReference>
<dbReference type="SUPFAM" id="SSF49785">
    <property type="entry name" value="Galactose-binding domain-like"/>
    <property type="match status" value="1"/>
</dbReference>
<dbReference type="InterPro" id="IPR050633">
    <property type="entry name" value="Neuropilin_MCO_CoagFactor"/>
</dbReference>
<feature type="disulfide bond" evidence="7">
    <location>
        <begin position="40"/>
        <end position="67"/>
    </location>
</feature>
<protein>
    <submittedName>
        <fullName evidence="14">Discoidin, CUB and LCCL domain containing 1</fullName>
    </submittedName>
</protein>
<keyword evidence="15" id="KW-1185">Reference proteome</keyword>
<evidence type="ECO:0000256" key="10">
    <source>
        <dbReference type="SAM" id="SignalP"/>
    </source>
</evidence>
<comment type="subcellular location">
    <subcellularLocation>
        <location evidence="1">Membrane</location>
        <topology evidence="1">Single-pass type I membrane protein</topology>
    </subcellularLocation>
</comment>
<dbReference type="GO" id="GO:0038023">
    <property type="term" value="F:signaling receptor activity"/>
    <property type="evidence" value="ECO:0000318"/>
    <property type="project" value="GO_Central"/>
</dbReference>
<keyword evidence="4 9" id="KW-1133">Transmembrane helix</keyword>
<keyword evidence="3 9" id="KW-0812">Transmembrane</keyword>
<dbReference type="InterPro" id="IPR000859">
    <property type="entry name" value="CUB_dom"/>
</dbReference>
<evidence type="ECO:0000256" key="1">
    <source>
        <dbReference type="ARBA" id="ARBA00004479"/>
    </source>
</evidence>
<evidence type="ECO:0000256" key="7">
    <source>
        <dbReference type="PROSITE-ProRule" id="PRU00059"/>
    </source>
</evidence>
<feature type="transmembrane region" description="Helical" evidence="9">
    <location>
        <begin position="489"/>
        <end position="510"/>
    </location>
</feature>
<dbReference type="SUPFAM" id="SSF49854">
    <property type="entry name" value="Spermadhesin, CUB domain"/>
    <property type="match status" value="1"/>
</dbReference>
<dbReference type="Gene3D" id="2.60.120.260">
    <property type="entry name" value="Galactose-binding domain-like"/>
    <property type="match status" value="1"/>
</dbReference>
<evidence type="ECO:0000256" key="2">
    <source>
        <dbReference type="ARBA" id="ARBA00022553"/>
    </source>
</evidence>
<feature type="signal peptide" evidence="10">
    <location>
        <begin position="1"/>
        <end position="33"/>
    </location>
</feature>
<dbReference type="Ensembl" id="ENSOANT00000068863.1">
    <property type="protein sequence ID" value="ENSOANP00000040749.1"/>
    <property type="gene ID" value="ENSOANG00000043449.1"/>
</dbReference>
<organism evidence="14 15">
    <name type="scientific">Ornithorhynchus anatinus</name>
    <name type="common">Duckbill platypus</name>
    <dbReference type="NCBI Taxonomy" id="9258"/>
    <lineage>
        <taxon>Eukaryota</taxon>
        <taxon>Metazoa</taxon>
        <taxon>Chordata</taxon>
        <taxon>Craniata</taxon>
        <taxon>Vertebrata</taxon>
        <taxon>Euteleostomi</taxon>
        <taxon>Mammalia</taxon>
        <taxon>Monotremata</taxon>
        <taxon>Ornithorhynchidae</taxon>
        <taxon>Ornithorhynchus</taxon>
    </lineage>
</organism>
<dbReference type="Proteomes" id="UP000002279">
    <property type="component" value="Chromosome 2"/>
</dbReference>
<dbReference type="PANTHER" id="PTHR46806">
    <property type="entry name" value="F5/8 TYPE C DOMAIN-CONTAINING PROTEIN"/>
    <property type="match status" value="1"/>
</dbReference>
<name>A0A6I8NJ72_ORNAN</name>